<name>A0A2A6CXJ8_PRIPA</name>
<proteinExistence type="predicted"/>
<reference evidence="1" key="2">
    <citation type="submission" date="2022-06" db="UniProtKB">
        <authorList>
            <consortium name="EnsemblMetazoa"/>
        </authorList>
    </citation>
    <scope>IDENTIFICATION</scope>
    <source>
        <strain evidence="1">PS312</strain>
    </source>
</reference>
<keyword evidence="2" id="KW-1185">Reference proteome</keyword>
<reference evidence="2" key="1">
    <citation type="journal article" date="2008" name="Nat. Genet.">
        <title>The Pristionchus pacificus genome provides a unique perspective on nematode lifestyle and parasitism.</title>
        <authorList>
            <person name="Dieterich C."/>
            <person name="Clifton S.W."/>
            <person name="Schuster L.N."/>
            <person name="Chinwalla A."/>
            <person name="Delehaunty K."/>
            <person name="Dinkelacker I."/>
            <person name="Fulton L."/>
            <person name="Fulton R."/>
            <person name="Godfrey J."/>
            <person name="Minx P."/>
            <person name="Mitreva M."/>
            <person name="Roeseler W."/>
            <person name="Tian H."/>
            <person name="Witte H."/>
            <person name="Yang S.P."/>
            <person name="Wilson R.K."/>
            <person name="Sommer R.J."/>
        </authorList>
    </citation>
    <scope>NUCLEOTIDE SEQUENCE [LARGE SCALE GENOMIC DNA]</scope>
    <source>
        <strain evidence="2">PS312</strain>
    </source>
</reference>
<sequence length="356" mass="40205">MPSILFLLFIVFLCNSLPTPLQCDSTVHEYERASNLLQLCLVLNECVVGDTQPRQFIVEFNSRTQQLKDEKCEVFIRMRLVFKTNLNDLQWFVEVTTDNTINNFLLKQDGLGVFNLKSLIFRSSAITNMNGLGVFNLKSLIFRSSAITNMSGCNDSLINVQSAIVSEGKALNVPTRLVGRNAAIDCNEKRADRLYIKRSTDADFVEVTKVFCPETVWAVEQSDGKIEYLGEETFDLKCIRNYCKYCGRIAEQSCDSCEDIEYEDCMPKCPRNLWVRSGIIINSIIKCEGNEESKGDFGEWTLRSNGVNVPFLAGSCYTGPYPLHEKHKAISNFSPSFSHRAIPLVLLAAFNWIGIC</sequence>
<organism evidence="1 2">
    <name type="scientific">Pristionchus pacificus</name>
    <name type="common">Parasitic nematode worm</name>
    <dbReference type="NCBI Taxonomy" id="54126"/>
    <lineage>
        <taxon>Eukaryota</taxon>
        <taxon>Metazoa</taxon>
        <taxon>Ecdysozoa</taxon>
        <taxon>Nematoda</taxon>
        <taxon>Chromadorea</taxon>
        <taxon>Rhabditida</taxon>
        <taxon>Rhabditina</taxon>
        <taxon>Diplogasteromorpha</taxon>
        <taxon>Diplogasteroidea</taxon>
        <taxon>Neodiplogasteridae</taxon>
        <taxon>Pristionchus</taxon>
    </lineage>
</organism>
<dbReference type="AlphaFoldDB" id="A0A2A6CXJ8"/>
<protein>
    <submittedName>
        <fullName evidence="1">Uncharacterized protein</fullName>
    </submittedName>
</protein>
<dbReference type="Proteomes" id="UP000005239">
    <property type="component" value="Unassembled WGS sequence"/>
</dbReference>
<dbReference type="EnsemblMetazoa" id="PPA36110.1">
    <property type="protein sequence ID" value="PPA36110.1"/>
    <property type="gene ID" value="WBGene00274479"/>
</dbReference>
<evidence type="ECO:0000313" key="2">
    <source>
        <dbReference type="Proteomes" id="UP000005239"/>
    </source>
</evidence>
<accession>A0A2A6CXJ8</accession>
<gene>
    <name evidence="1" type="primary">WBGene00274479</name>
</gene>
<evidence type="ECO:0000313" key="1">
    <source>
        <dbReference type="EnsemblMetazoa" id="PPA36110.1"/>
    </source>
</evidence>
<accession>A0A8R1UQ04</accession>